<organism evidence="5 6">
    <name type="scientific">Chelatococcus albus</name>
    <dbReference type="NCBI Taxonomy" id="3047466"/>
    <lineage>
        <taxon>Bacteria</taxon>
        <taxon>Pseudomonadati</taxon>
        <taxon>Pseudomonadota</taxon>
        <taxon>Alphaproteobacteria</taxon>
        <taxon>Hyphomicrobiales</taxon>
        <taxon>Chelatococcaceae</taxon>
        <taxon>Chelatococcus</taxon>
    </lineage>
</organism>
<feature type="transmembrane region" description="Helical" evidence="3">
    <location>
        <begin position="163"/>
        <end position="183"/>
    </location>
</feature>
<dbReference type="InterPro" id="IPR000160">
    <property type="entry name" value="GGDEF_dom"/>
</dbReference>
<evidence type="ECO:0000313" key="5">
    <source>
        <dbReference type="EMBL" id="MDJ1159335.1"/>
    </source>
</evidence>
<dbReference type="InterPro" id="IPR050469">
    <property type="entry name" value="Diguanylate_Cyclase"/>
</dbReference>
<feature type="transmembrane region" description="Helical" evidence="3">
    <location>
        <begin position="61"/>
        <end position="81"/>
    </location>
</feature>
<dbReference type="Pfam" id="PF08448">
    <property type="entry name" value="PAS_4"/>
    <property type="match status" value="1"/>
</dbReference>
<feature type="domain" description="GGDEF" evidence="4">
    <location>
        <begin position="363"/>
        <end position="496"/>
    </location>
</feature>
<protein>
    <recommendedName>
        <fullName evidence="1">diguanylate cyclase</fullName>
        <ecNumber evidence="1">2.7.7.65</ecNumber>
    </recommendedName>
</protein>
<dbReference type="Gene3D" id="3.30.450.20">
    <property type="entry name" value="PAS domain"/>
    <property type="match status" value="1"/>
</dbReference>
<dbReference type="PROSITE" id="PS50887">
    <property type="entry name" value="GGDEF"/>
    <property type="match status" value="1"/>
</dbReference>
<evidence type="ECO:0000256" key="1">
    <source>
        <dbReference type="ARBA" id="ARBA00012528"/>
    </source>
</evidence>
<comment type="catalytic activity">
    <reaction evidence="2">
        <text>2 GTP = 3',3'-c-di-GMP + 2 diphosphate</text>
        <dbReference type="Rhea" id="RHEA:24898"/>
        <dbReference type="ChEBI" id="CHEBI:33019"/>
        <dbReference type="ChEBI" id="CHEBI:37565"/>
        <dbReference type="ChEBI" id="CHEBI:58805"/>
        <dbReference type="EC" id="2.7.7.65"/>
    </reaction>
</comment>
<feature type="transmembrane region" description="Helical" evidence="3">
    <location>
        <begin position="93"/>
        <end position="110"/>
    </location>
</feature>
<proteinExistence type="predicted"/>
<sequence>MQRDQLSPVSGEFIDRARETAFQAERLPETMRHGRLLLLWSVGLNTLFFLSDWRFFGEPHFWVAIPARAVVVAISLLCFVALHRARDFPRAQAALVTWEWINGAAVAVLVTSRSDIALFVVVMLPAIYYIVVPTSFRWTVLGGGGCGVMLLVGYLAPVPYSSTTLGLVLAMLMLNLALLLVVVRSNRLRRLEWAATQAERRAKDELAESRRMVEKMLMAVPVPLLVTARADGRLMMVNDAGLAYFGGDPDKLGIKSVEELYVDPARRMDLINALARDGRVSGFETAVRLADGSVRDVLVAATALDVGGTPCVIAGVVDITNRKAMELNLERLATTDPLTGLANRSRFFALAAREIERARRYGRPLAVLMVDMDHFKRINDTWGHEVGDLVLRAFADLCRRTLRDSDVVARFGGEEFVLLLPEADRASALAVADRLRIGAESLAPAGAPPSLRVTVSIGLSAIHAGETAPDAALVRADRALYAAKKHGRNRVEEYDPALLDDVA</sequence>
<dbReference type="EC" id="2.7.7.65" evidence="1"/>
<evidence type="ECO:0000256" key="3">
    <source>
        <dbReference type="SAM" id="Phobius"/>
    </source>
</evidence>
<dbReference type="CDD" id="cd00130">
    <property type="entry name" value="PAS"/>
    <property type="match status" value="1"/>
</dbReference>
<keyword evidence="3" id="KW-0472">Membrane</keyword>
<dbReference type="InterPro" id="IPR000014">
    <property type="entry name" value="PAS"/>
</dbReference>
<dbReference type="PANTHER" id="PTHR45138">
    <property type="entry name" value="REGULATORY COMPONENTS OF SENSORY TRANSDUCTION SYSTEM"/>
    <property type="match status" value="1"/>
</dbReference>
<dbReference type="SMART" id="SM00267">
    <property type="entry name" value="GGDEF"/>
    <property type="match status" value="1"/>
</dbReference>
<dbReference type="RefSeq" id="WP_283741331.1">
    <property type="nucleotide sequence ID" value="NZ_JASJEV010000008.1"/>
</dbReference>
<dbReference type="Proteomes" id="UP001321492">
    <property type="component" value="Unassembled WGS sequence"/>
</dbReference>
<feature type="transmembrane region" description="Helical" evidence="3">
    <location>
        <begin position="139"/>
        <end position="157"/>
    </location>
</feature>
<dbReference type="InterPro" id="IPR043128">
    <property type="entry name" value="Rev_trsase/Diguanyl_cyclase"/>
</dbReference>
<dbReference type="NCBIfam" id="TIGR00229">
    <property type="entry name" value="sensory_box"/>
    <property type="match status" value="1"/>
</dbReference>
<dbReference type="GO" id="GO:0052621">
    <property type="term" value="F:diguanylate cyclase activity"/>
    <property type="evidence" value="ECO:0007669"/>
    <property type="project" value="UniProtKB-EC"/>
</dbReference>
<feature type="transmembrane region" description="Helical" evidence="3">
    <location>
        <begin position="116"/>
        <end position="132"/>
    </location>
</feature>
<dbReference type="InterPro" id="IPR035965">
    <property type="entry name" value="PAS-like_dom_sf"/>
</dbReference>
<reference evidence="5 6" key="1">
    <citation type="submission" date="2023-05" db="EMBL/GenBank/DDBJ databases">
        <title>Chelatococcus sp. nov., a moderately thermophilic bacterium isolated from hot spring microbial mat.</title>
        <authorList>
            <person name="Hu C.-J."/>
            <person name="Li W.-J."/>
        </authorList>
    </citation>
    <scope>NUCLEOTIDE SEQUENCE [LARGE SCALE GENOMIC DNA]</scope>
    <source>
        <strain evidence="5 6">SYSU G07232</strain>
    </source>
</reference>
<keyword evidence="3" id="KW-0812">Transmembrane</keyword>
<keyword evidence="5" id="KW-0548">Nucleotidyltransferase</keyword>
<accession>A0ABT7AIY1</accession>
<evidence type="ECO:0000259" key="4">
    <source>
        <dbReference type="PROSITE" id="PS50887"/>
    </source>
</evidence>
<gene>
    <name evidence="5" type="ORF">QNA08_13930</name>
</gene>
<keyword evidence="5" id="KW-0808">Transferase</keyword>
<dbReference type="SUPFAM" id="SSF55073">
    <property type="entry name" value="Nucleotide cyclase"/>
    <property type="match status" value="1"/>
</dbReference>
<dbReference type="EMBL" id="JASJEV010000008">
    <property type="protein sequence ID" value="MDJ1159335.1"/>
    <property type="molecule type" value="Genomic_DNA"/>
</dbReference>
<dbReference type="PANTHER" id="PTHR45138:SF9">
    <property type="entry name" value="DIGUANYLATE CYCLASE DGCM-RELATED"/>
    <property type="match status" value="1"/>
</dbReference>
<comment type="caution">
    <text evidence="5">The sequence shown here is derived from an EMBL/GenBank/DDBJ whole genome shotgun (WGS) entry which is preliminary data.</text>
</comment>
<dbReference type="SUPFAM" id="SSF55785">
    <property type="entry name" value="PYP-like sensor domain (PAS domain)"/>
    <property type="match status" value="1"/>
</dbReference>
<keyword evidence="6" id="KW-1185">Reference proteome</keyword>
<dbReference type="Pfam" id="PF00990">
    <property type="entry name" value="GGDEF"/>
    <property type="match status" value="1"/>
</dbReference>
<dbReference type="InterPro" id="IPR013656">
    <property type="entry name" value="PAS_4"/>
</dbReference>
<dbReference type="InterPro" id="IPR029787">
    <property type="entry name" value="Nucleotide_cyclase"/>
</dbReference>
<name>A0ABT7AIY1_9HYPH</name>
<dbReference type="CDD" id="cd01949">
    <property type="entry name" value="GGDEF"/>
    <property type="match status" value="1"/>
</dbReference>
<dbReference type="NCBIfam" id="TIGR00254">
    <property type="entry name" value="GGDEF"/>
    <property type="match status" value="1"/>
</dbReference>
<evidence type="ECO:0000256" key="2">
    <source>
        <dbReference type="ARBA" id="ARBA00034247"/>
    </source>
</evidence>
<keyword evidence="3" id="KW-1133">Transmembrane helix</keyword>
<evidence type="ECO:0000313" key="6">
    <source>
        <dbReference type="Proteomes" id="UP001321492"/>
    </source>
</evidence>
<dbReference type="Gene3D" id="3.30.70.270">
    <property type="match status" value="1"/>
</dbReference>
<feature type="transmembrane region" description="Helical" evidence="3">
    <location>
        <begin position="36"/>
        <end position="55"/>
    </location>
</feature>